<sequence length="207" mass="24265">MANRTARIADARNCLLQHIRQSYSDFEFFAMIDANNYSCVGEVNLDSVSSVLQRNDWDSISFHRGGGYYDMWALSYTPYIYSFQHFTEMKRVIEDMRKHFHFLLMDYITNRPTELIPVYSSFNGFAIYRTPKFLNCSYSDVIHTELLPDFQEQVRMYGPPVQILTGDCEHRKFHLEAIRKNGARIRISTQHVFRKLENPPEGLQGPA</sequence>
<reference evidence="1" key="1">
    <citation type="journal article" date="2020" name="Nature">
        <title>Giant virus diversity and host interactions through global metagenomics.</title>
        <authorList>
            <person name="Schulz F."/>
            <person name="Roux S."/>
            <person name="Paez-Espino D."/>
            <person name="Jungbluth S."/>
            <person name="Walsh D.A."/>
            <person name="Denef V.J."/>
            <person name="McMahon K.D."/>
            <person name="Konstantinidis K.T."/>
            <person name="Eloe-Fadrosh E.A."/>
            <person name="Kyrpides N.C."/>
            <person name="Woyke T."/>
        </authorList>
    </citation>
    <scope>NUCLEOTIDE SEQUENCE</scope>
    <source>
        <strain evidence="1">GVMAG-M-3300009684-20</strain>
    </source>
</reference>
<organism evidence="1">
    <name type="scientific">viral metagenome</name>
    <dbReference type="NCBI Taxonomy" id="1070528"/>
    <lineage>
        <taxon>unclassified sequences</taxon>
        <taxon>metagenomes</taxon>
        <taxon>organismal metagenomes</taxon>
    </lineage>
</organism>
<dbReference type="AlphaFoldDB" id="A0A6C0B6J4"/>
<name>A0A6C0B6J4_9ZZZZ</name>
<protein>
    <recommendedName>
        <fullName evidence="2">Glycosyltransferase</fullName>
    </recommendedName>
</protein>
<evidence type="ECO:0008006" key="2">
    <source>
        <dbReference type="Google" id="ProtNLM"/>
    </source>
</evidence>
<accession>A0A6C0B6J4</accession>
<proteinExistence type="predicted"/>
<evidence type="ECO:0000313" key="1">
    <source>
        <dbReference type="EMBL" id="QHS87169.1"/>
    </source>
</evidence>
<dbReference type="EMBL" id="MN739078">
    <property type="protein sequence ID" value="QHS87169.1"/>
    <property type="molecule type" value="Genomic_DNA"/>
</dbReference>